<keyword evidence="5" id="KW-0863">Zinc-finger</keyword>
<evidence type="ECO:0000256" key="3">
    <source>
        <dbReference type="ARBA" id="ARBA00012891"/>
    </source>
</evidence>
<dbReference type="HAMAP" id="MF_00952">
    <property type="entry name" value="Topoisom_1_prok"/>
    <property type="match status" value="1"/>
</dbReference>
<keyword evidence="7" id="KW-0460">Magnesium</keyword>
<dbReference type="PROSITE" id="PS50880">
    <property type="entry name" value="TOPRIM"/>
    <property type="match status" value="1"/>
</dbReference>
<dbReference type="SUPFAM" id="SSF56712">
    <property type="entry name" value="Prokaryotic type I DNA topoisomerase"/>
    <property type="match status" value="1"/>
</dbReference>
<accession>A0A2H0WNH3</accession>
<dbReference type="Gene3D" id="1.10.290.10">
    <property type="entry name" value="Topoisomerase I, domain 4"/>
    <property type="match status" value="1"/>
</dbReference>
<dbReference type="PROSITE" id="PS52039">
    <property type="entry name" value="TOPO_IA_2"/>
    <property type="match status" value="1"/>
</dbReference>
<dbReference type="InterPro" id="IPR000380">
    <property type="entry name" value="Topo_IA"/>
</dbReference>
<evidence type="ECO:0000256" key="5">
    <source>
        <dbReference type="ARBA" id="ARBA00022771"/>
    </source>
</evidence>
<dbReference type="InterPro" id="IPR013826">
    <property type="entry name" value="Topo_IA_cen_sub3"/>
</dbReference>
<sequence length="628" mass="70868">IEALQAAAKKATKIYLATDPDREGEAIAWHAAQILREMENGKWRMENGKKKKLSIAKQQAPLILNSQFSIPNIVRITFHEITKTAIEKALANPGQIDRQLVDAQQGRRILDRLVGYKLSPLLWFKIRRGLSAGRVQSVAVRLIVEREREIDKFVPVEYWEIAAELRRHIGGLKEGVPTFLAQLTKINGQTAKITSQDEASPVISELKEAAYEVGLVDKKEAFQSPVPPFTTSTLQQRAVGKLGFSSKRTMRAAQGLYEKGLITYHRTDSLNMATEAVEAIRLYINKVYGERYLPSSARFYKTKSKVAQEAHEAIRPTDVELKIENLKLEIGADEMKLYELIWRRTVACQMAPAIWDQTKIEVRAAGSKNIYVLTAEGKIIKFDGWLKAYGDTAHATSNTTENQLPELKQSDDLDLVKLDPEQKFTAPPARYNEASLIKTLEELGIGRPSTYAPIVSTIQDRQYVEKLEGRFQPTSLGITVNDFLMEYFPDVFDYQFTAKMEDELDDIARGKRLWQPVVADFWGPFEQKLTSVSKVAERVAVPVEVTGESCPLCKEGQLVIRVGRFGKFISCSRFPACKYTAPFAQKLEGVKCPKCGGDVVIKKSKKSKQFYGCSNYPKCDWASWRKPK</sequence>
<dbReference type="InterPro" id="IPR003601">
    <property type="entry name" value="Topo_IA_2"/>
</dbReference>
<dbReference type="Gene3D" id="1.10.460.10">
    <property type="entry name" value="Topoisomerase I, domain 2"/>
    <property type="match status" value="1"/>
</dbReference>
<evidence type="ECO:0000256" key="2">
    <source>
        <dbReference type="ARBA" id="ARBA00009446"/>
    </source>
</evidence>
<evidence type="ECO:0000256" key="11">
    <source>
        <dbReference type="ARBA" id="ARBA00030003"/>
    </source>
</evidence>
<dbReference type="AlphaFoldDB" id="A0A2H0WNH3"/>
<dbReference type="InterPro" id="IPR013498">
    <property type="entry name" value="Topo_IA_Znf"/>
</dbReference>
<feature type="domain" description="Topo IA-type catalytic" evidence="16">
    <location>
        <begin position="97"/>
        <end position="530"/>
    </location>
</feature>
<dbReference type="Gene3D" id="3.30.65.10">
    <property type="entry name" value="Bacterial Topoisomerase I, domain 1"/>
    <property type="match status" value="2"/>
</dbReference>
<dbReference type="Proteomes" id="UP000230033">
    <property type="component" value="Unassembled WGS sequence"/>
</dbReference>
<dbReference type="InterPro" id="IPR023406">
    <property type="entry name" value="Topo_IA_AS"/>
</dbReference>
<dbReference type="PRINTS" id="PR00417">
    <property type="entry name" value="PRTPISMRASEI"/>
</dbReference>
<organism evidence="17 18">
    <name type="scientific">Candidatus Shapirobacteria bacterium CG09_land_8_20_14_0_10_47_13</name>
    <dbReference type="NCBI Taxonomy" id="1974481"/>
    <lineage>
        <taxon>Bacteria</taxon>
        <taxon>Candidatus Shapironibacteriota</taxon>
    </lineage>
</organism>
<keyword evidence="4" id="KW-0479">Metal-binding</keyword>
<evidence type="ECO:0000256" key="13">
    <source>
        <dbReference type="ARBA" id="ARBA00032235"/>
    </source>
</evidence>
<evidence type="ECO:0000259" key="15">
    <source>
        <dbReference type="PROSITE" id="PS50880"/>
    </source>
</evidence>
<evidence type="ECO:0000256" key="14">
    <source>
        <dbReference type="ARBA" id="ARBA00032877"/>
    </source>
</evidence>
<dbReference type="InterPro" id="IPR028612">
    <property type="entry name" value="Topoisom_1_IA"/>
</dbReference>
<comment type="caution">
    <text evidence="17">The sequence shown here is derived from an EMBL/GenBank/DDBJ whole genome shotgun (WGS) entry which is preliminary data.</text>
</comment>
<dbReference type="InterPro" id="IPR013825">
    <property type="entry name" value="Topo_IA_cen_sub2"/>
</dbReference>
<evidence type="ECO:0000256" key="1">
    <source>
        <dbReference type="ARBA" id="ARBA00000213"/>
    </source>
</evidence>
<reference evidence="18" key="1">
    <citation type="submission" date="2017-09" db="EMBL/GenBank/DDBJ databases">
        <title>Depth-based differentiation of microbial function through sediment-hosted aquifers and enrichment of novel symbionts in the deep terrestrial subsurface.</title>
        <authorList>
            <person name="Probst A.J."/>
            <person name="Ladd B."/>
            <person name="Jarett J.K."/>
            <person name="Geller-Mcgrath D.E."/>
            <person name="Sieber C.M.K."/>
            <person name="Emerson J.B."/>
            <person name="Anantharaman K."/>
            <person name="Thomas B.C."/>
            <person name="Malmstrom R."/>
            <person name="Stieglmeier M."/>
            <person name="Klingl A."/>
            <person name="Woyke T."/>
            <person name="Ryan C.M."/>
            <person name="Banfield J.F."/>
        </authorList>
    </citation>
    <scope>NUCLEOTIDE SEQUENCE [LARGE SCALE GENOMIC DNA]</scope>
</reference>
<dbReference type="InterPro" id="IPR013497">
    <property type="entry name" value="Topo_IA_cen"/>
</dbReference>
<dbReference type="SMART" id="SM00436">
    <property type="entry name" value="TOP1Bc"/>
    <property type="match status" value="1"/>
</dbReference>
<evidence type="ECO:0000313" key="17">
    <source>
        <dbReference type="EMBL" id="PIS14165.1"/>
    </source>
</evidence>
<keyword evidence="8" id="KW-0799">Topoisomerase</keyword>
<dbReference type="GO" id="GO:0005694">
    <property type="term" value="C:chromosome"/>
    <property type="evidence" value="ECO:0007669"/>
    <property type="project" value="InterPro"/>
</dbReference>
<dbReference type="InterPro" id="IPR006171">
    <property type="entry name" value="TOPRIM_dom"/>
</dbReference>
<dbReference type="SMART" id="SM00437">
    <property type="entry name" value="TOP1Ac"/>
    <property type="match status" value="1"/>
</dbReference>
<dbReference type="Pfam" id="PF01131">
    <property type="entry name" value="Topoisom_bac"/>
    <property type="match status" value="1"/>
</dbReference>
<feature type="non-terminal residue" evidence="17">
    <location>
        <position position="1"/>
    </location>
</feature>
<dbReference type="CDD" id="cd00186">
    <property type="entry name" value="TOP1Ac"/>
    <property type="match status" value="1"/>
</dbReference>
<dbReference type="PANTHER" id="PTHR42785:SF1">
    <property type="entry name" value="DNA TOPOISOMERASE"/>
    <property type="match status" value="1"/>
</dbReference>
<evidence type="ECO:0000313" key="18">
    <source>
        <dbReference type="Proteomes" id="UP000230033"/>
    </source>
</evidence>
<evidence type="ECO:0000256" key="9">
    <source>
        <dbReference type="ARBA" id="ARBA00023125"/>
    </source>
</evidence>
<evidence type="ECO:0000256" key="6">
    <source>
        <dbReference type="ARBA" id="ARBA00022833"/>
    </source>
</evidence>
<feature type="domain" description="Toprim" evidence="15">
    <location>
        <begin position="1"/>
        <end position="61"/>
    </location>
</feature>
<keyword evidence="10 17" id="KW-0413">Isomerase</keyword>
<proteinExistence type="inferred from homology"/>
<evidence type="ECO:0000259" key="16">
    <source>
        <dbReference type="PROSITE" id="PS52039"/>
    </source>
</evidence>
<dbReference type="PROSITE" id="PS00396">
    <property type="entry name" value="TOPO_IA_1"/>
    <property type="match status" value="1"/>
</dbReference>
<dbReference type="EMBL" id="PEZJ01000005">
    <property type="protein sequence ID" value="PIS14165.1"/>
    <property type="molecule type" value="Genomic_DNA"/>
</dbReference>
<dbReference type="NCBIfam" id="TIGR01051">
    <property type="entry name" value="topA_bact"/>
    <property type="match status" value="1"/>
</dbReference>
<dbReference type="Pfam" id="PF01751">
    <property type="entry name" value="Toprim"/>
    <property type="match status" value="1"/>
</dbReference>
<dbReference type="GO" id="GO:0008270">
    <property type="term" value="F:zinc ion binding"/>
    <property type="evidence" value="ECO:0007669"/>
    <property type="project" value="UniProtKB-KW"/>
</dbReference>
<dbReference type="InterPro" id="IPR013824">
    <property type="entry name" value="Topo_IA_cen_sub1"/>
</dbReference>
<dbReference type="InterPro" id="IPR023405">
    <property type="entry name" value="Topo_IA_core_domain"/>
</dbReference>
<gene>
    <name evidence="17" type="ORF">COT65_00410</name>
</gene>
<comment type="catalytic activity">
    <reaction evidence="1">
        <text>ATP-independent breakage of single-stranded DNA, followed by passage and rejoining.</text>
        <dbReference type="EC" id="5.6.2.1"/>
    </reaction>
</comment>
<comment type="similarity">
    <text evidence="2">Belongs to the type IA topoisomerase family.</text>
</comment>
<evidence type="ECO:0000256" key="8">
    <source>
        <dbReference type="ARBA" id="ARBA00023029"/>
    </source>
</evidence>
<evidence type="ECO:0000256" key="4">
    <source>
        <dbReference type="ARBA" id="ARBA00022723"/>
    </source>
</evidence>
<dbReference type="Pfam" id="PF01396">
    <property type="entry name" value="Zn_ribbon_Top1"/>
    <property type="match status" value="2"/>
</dbReference>
<dbReference type="InterPro" id="IPR005733">
    <property type="entry name" value="TopoI_bac-type"/>
</dbReference>
<protein>
    <recommendedName>
        <fullName evidence="3">DNA topoisomerase</fullName>
        <ecNumber evidence="3">5.6.2.1</ecNumber>
    </recommendedName>
    <alternativeName>
        <fullName evidence="14">Omega-protein</fullName>
    </alternativeName>
    <alternativeName>
        <fullName evidence="13">Relaxing enzyme</fullName>
    </alternativeName>
    <alternativeName>
        <fullName evidence="11">Swivelase</fullName>
    </alternativeName>
    <alternativeName>
        <fullName evidence="12">Untwisting enzyme</fullName>
    </alternativeName>
</protein>
<dbReference type="GO" id="GO:0006265">
    <property type="term" value="P:DNA topological change"/>
    <property type="evidence" value="ECO:0007669"/>
    <property type="project" value="InterPro"/>
</dbReference>
<dbReference type="SUPFAM" id="SSF57783">
    <property type="entry name" value="Zinc beta-ribbon"/>
    <property type="match status" value="1"/>
</dbReference>
<dbReference type="Gene3D" id="2.70.20.10">
    <property type="entry name" value="Topoisomerase I, domain 3"/>
    <property type="match status" value="1"/>
</dbReference>
<dbReference type="EC" id="5.6.2.1" evidence="3"/>
<dbReference type="GO" id="GO:0003917">
    <property type="term" value="F:DNA topoisomerase type I (single strand cut, ATP-independent) activity"/>
    <property type="evidence" value="ECO:0007669"/>
    <property type="project" value="UniProtKB-EC"/>
</dbReference>
<keyword evidence="9" id="KW-0238">DNA-binding</keyword>
<dbReference type="PANTHER" id="PTHR42785">
    <property type="entry name" value="DNA TOPOISOMERASE, TYPE IA, CORE"/>
    <property type="match status" value="1"/>
</dbReference>
<evidence type="ECO:0000256" key="12">
    <source>
        <dbReference type="ARBA" id="ARBA00031985"/>
    </source>
</evidence>
<dbReference type="InterPro" id="IPR003602">
    <property type="entry name" value="Topo_IA_DNA-bd_dom"/>
</dbReference>
<dbReference type="Gene3D" id="3.40.50.140">
    <property type="match status" value="1"/>
</dbReference>
<dbReference type="GO" id="GO:0003677">
    <property type="term" value="F:DNA binding"/>
    <property type="evidence" value="ECO:0007669"/>
    <property type="project" value="UniProtKB-KW"/>
</dbReference>
<keyword evidence="6" id="KW-0862">Zinc</keyword>
<evidence type="ECO:0000256" key="10">
    <source>
        <dbReference type="ARBA" id="ARBA00023235"/>
    </source>
</evidence>
<name>A0A2H0WNH3_9BACT</name>
<evidence type="ECO:0000256" key="7">
    <source>
        <dbReference type="ARBA" id="ARBA00022842"/>
    </source>
</evidence>